<keyword evidence="10 12" id="KW-0472">Membrane</keyword>
<evidence type="ECO:0000259" key="14">
    <source>
        <dbReference type="PROSITE" id="PS51098"/>
    </source>
</evidence>
<organism evidence="16 17">
    <name type="scientific">Serratia fonticola</name>
    <dbReference type="NCBI Taxonomy" id="47917"/>
    <lineage>
        <taxon>Bacteria</taxon>
        <taxon>Pseudomonadati</taxon>
        <taxon>Pseudomonadota</taxon>
        <taxon>Gammaproteobacteria</taxon>
        <taxon>Enterobacterales</taxon>
        <taxon>Yersiniaceae</taxon>
        <taxon>Serratia</taxon>
    </lineage>
</organism>
<evidence type="ECO:0000256" key="2">
    <source>
        <dbReference type="ARBA" id="ARBA00022448"/>
    </source>
</evidence>
<dbReference type="GO" id="GO:0015764">
    <property type="term" value="P:N-acetylglucosamine transport"/>
    <property type="evidence" value="ECO:0007669"/>
    <property type="project" value="TreeGrafter"/>
</dbReference>
<feature type="transmembrane region" description="Helical" evidence="12">
    <location>
        <begin position="110"/>
        <end position="131"/>
    </location>
</feature>
<feature type="domain" description="PTS EIIB type-1" evidence="14">
    <location>
        <begin position="446"/>
        <end position="528"/>
    </location>
</feature>
<feature type="transmembrane region" description="Helical" evidence="12">
    <location>
        <begin position="386"/>
        <end position="406"/>
    </location>
</feature>
<proteinExistence type="predicted"/>
<gene>
    <name evidence="16" type="primary">ptsG_1</name>
    <name evidence="16" type="ORF">NCTC13193_01621</name>
</gene>
<keyword evidence="2" id="KW-0813">Transport</keyword>
<dbReference type="InterPro" id="IPR003352">
    <property type="entry name" value="PTS_EIIC"/>
</dbReference>
<evidence type="ECO:0000256" key="3">
    <source>
        <dbReference type="ARBA" id="ARBA00022475"/>
    </source>
</evidence>
<feature type="transmembrane region" description="Helical" evidence="12">
    <location>
        <begin position="183"/>
        <end position="203"/>
    </location>
</feature>
<dbReference type="InterPro" id="IPR001127">
    <property type="entry name" value="PTS_EIIA_1_perm"/>
</dbReference>
<dbReference type="GO" id="GO:0008982">
    <property type="term" value="F:protein-N(PI)-phosphohistidine-sugar phosphotransferase activity"/>
    <property type="evidence" value="ECO:0007669"/>
    <property type="project" value="InterPro"/>
</dbReference>
<feature type="transmembrane region" description="Helical" evidence="12">
    <location>
        <begin position="363"/>
        <end position="380"/>
    </location>
</feature>
<dbReference type="SUPFAM" id="SSF51261">
    <property type="entry name" value="Duplicated hybrid motif"/>
    <property type="match status" value="1"/>
</dbReference>
<dbReference type="InterPro" id="IPR036878">
    <property type="entry name" value="Glu_permease_IIB"/>
</dbReference>
<dbReference type="Pfam" id="PF00358">
    <property type="entry name" value="PTS_EIIA_1"/>
    <property type="match status" value="1"/>
</dbReference>
<dbReference type="InterPro" id="IPR050429">
    <property type="entry name" value="PTS_Glucose_EIICBA"/>
</dbReference>
<dbReference type="Gene3D" id="2.70.70.10">
    <property type="entry name" value="Glucose Permease (Domain IIA)"/>
    <property type="match status" value="1"/>
</dbReference>
<evidence type="ECO:0000256" key="1">
    <source>
        <dbReference type="ARBA" id="ARBA00004651"/>
    </source>
</evidence>
<dbReference type="Proteomes" id="UP000270487">
    <property type="component" value="Chromosome"/>
</dbReference>
<evidence type="ECO:0000256" key="9">
    <source>
        <dbReference type="ARBA" id="ARBA00022989"/>
    </source>
</evidence>
<evidence type="ECO:0000259" key="13">
    <source>
        <dbReference type="PROSITE" id="PS51093"/>
    </source>
</evidence>
<keyword evidence="6" id="KW-0598">Phosphotransferase system</keyword>
<keyword evidence="9 12" id="KW-1133">Transmembrane helix</keyword>
<dbReference type="CDD" id="cd00210">
    <property type="entry name" value="PTS_IIA_glc"/>
    <property type="match status" value="1"/>
</dbReference>
<dbReference type="PROSITE" id="PS51093">
    <property type="entry name" value="PTS_EIIA_TYPE_1"/>
    <property type="match status" value="1"/>
</dbReference>
<dbReference type="Pfam" id="PF00367">
    <property type="entry name" value="PTS_EIIB"/>
    <property type="match status" value="1"/>
</dbReference>
<evidence type="ECO:0000259" key="15">
    <source>
        <dbReference type="PROSITE" id="PS51103"/>
    </source>
</evidence>
<name>A0A448SFB4_SERFO</name>
<evidence type="ECO:0000256" key="4">
    <source>
        <dbReference type="ARBA" id="ARBA00022597"/>
    </source>
</evidence>
<dbReference type="GO" id="GO:0090563">
    <property type="term" value="F:protein-phosphocysteine-sugar phosphotransferase activity"/>
    <property type="evidence" value="ECO:0007669"/>
    <property type="project" value="TreeGrafter"/>
</dbReference>
<keyword evidence="5" id="KW-0808">Transferase</keyword>
<dbReference type="FunFam" id="2.70.70.10:FF:000001">
    <property type="entry name" value="PTS system glucose-specific IIA component"/>
    <property type="match status" value="1"/>
</dbReference>
<dbReference type="GO" id="GO:0005886">
    <property type="term" value="C:plasma membrane"/>
    <property type="evidence" value="ECO:0007669"/>
    <property type="project" value="UniProtKB-SubCell"/>
</dbReference>
<protein>
    <submittedName>
        <fullName evidence="16">EIICBA-Glc</fullName>
    </submittedName>
</protein>
<dbReference type="InterPro" id="IPR018113">
    <property type="entry name" value="PTrfase_EIIB_Cys"/>
</dbReference>
<evidence type="ECO:0000256" key="6">
    <source>
        <dbReference type="ARBA" id="ARBA00022683"/>
    </source>
</evidence>
<feature type="transmembrane region" description="Helical" evidence="12">
    <location>
        <begin position="334"/>
        <end position="356"/>
    </location>
</feature>
<evidence type="ECO:0000256" key="11">
    <source>
        <dbReference type="PROSITE-ProRule" id="PRU00421"/>
    </source>
</evidence>
<keyword evidence="4" id="KW-0762">Sugar transport</keyword>
<dbReference type="InterPro" id="IPR001996">
    <property type="entry name" value="PTS_IIB_1"/>
</dbReference>
<evidence type="ECO:0000256" key="8">
    <source>
        <dbReference type="ARBA" id="ARBA00022777"/>
    </source>
</evidence>
<dbReference type="PANTHER" id="PTHR30009">
    <property type="entry name" value="CYTOCHROME C-TYPE SYNTHESIS PROTEIN AND PTS TRANSMEMBRANE COMPONENT"/>
    <property type="match status" value="1"/>
</dbReference>
<dbReference type="GO" id="GO:0015572">
    <property type="term" value="F:N-acetylglucosamine transmembrane transporter activity"/>
    <property type="evidence" value="ECO:0007669"/>
    <property type="project" value="InterPro"/>
</dbReference>
<dbReference type="CDD" id="cd00212">
    <property type="entry name" value="PTS_IIB_glc"/>
    <property type="match status" value="1"/>
</dbReference>
<reference evidence="16 17" key="1">
    <citation type="submission" date="2018-12" db="EMBL/GenBank/DDBJ databases">
        <authorList>
            <consortium name="Pathogen Informatics"/>
        </authorList>
    </citation>
    <scope>NUCLEOTIDE SEQUENCE [LARGE SCALE GENOMIC DNA]</scope>
    <source>
        <strain evidence="16 17">NCTC13193</strain>
    </source>
</reference>
<sequence length="705" mass="74371">MPSVISKKVVSYLNKLPIGSGIGRIGEKVNILSYLQKVGRALMVPVATLPAAAILMGVGYWIDPVSWGGDNALAALFIKSGSAIIDHMSVLFAIGVAYGMSKDKDGAAALTGFVGFLVVTTLCSPAAVSMIQKIPLDQVPAAFGKIENQFVGILVGIISAEVYNRFSGVELPKALSFFSGRRLVPILISFLMILVAFILMYIWPVVFNGLVSFGEQIQKLGSAGAGIYAFFNRLLIPVGLHHALNSVFWFDVAGINDIPNFLGGSQSIEAGKATIGITGRYQAGFFPIMMFGLPGAALAIYHCARPENKAKVLGIMMAGAFAAFFTGITEPLEFSFMFVAPVLYVIHAILTGISVYIAASMQWIAGFGFSAGLVDMALSTRNPLATHWFMLIPQGLVFFAIYYVVFRFTIKKFNLMTPGRELAVAGDETDGYDVDTAAGKNEDETTTLARRYVSAIGGSDNLTGIDACITRLRLNVKDSALVNDALAKRLGASGVIRLNKQSVQVIVGTRAELIASAMTKVIAAGPVAAASAPAAAAAAAEVKPQAVPNVAKTVLEALVAPVTGEVVALDQVPDEAFASKAVGDGVAIRPTDKTVVAPADGTVVKIFNTNHAFCLETDKGAEIVVHMGIDTVALNGQGFKRLVEEGAEVKAGQPILEMDLEYLNANARSMISPVVVSNADDYAGLTALATGNVVAGQTKLFEIQK</sequence>
<dbReference type="InterPro" id="IPR011055">
    <property type="entry name" value="Dup_hybrid_motif"/>
</dbReference>
<dbReference type="GO" id="GO:0016301">
    <property type="term" value="F:kinase activity"/>
    <property type="evidence" value="ECO:0007669"/>
    <property type="project" value="UniProtKB-KW"/>
</dbReference>
<evidence type="ECO:0000256" key="5">
    <source>
        <dbReference type="ARBA" id="ARBA00022679"/>
    </source>
</evidence>
<dbReference type="NCBIfam" id="TIGR00830">
    <property type="entry name" value="PTBA"/>
    <property type="match status" value="1"/>
</dbReference>
<dbReference type="PROSITE" id="PS51098">
    <property type="entry name" value="PTS_EIIB_TYPE_1"/>
    <property type="match status" value="1"/>
</dbReference>
<accession>A0A448SFB4</accession>
<dbReference type="SUPFAM" id="SSF55604">
    <property type="entry name" value="Glucose permease domain IIB"/>
    <property type="match status" value="1"/>
</dbReference>
<evidence type="ECO:0000256" key="10">
    <source>
        <dbReference type="ARBA" id="ARBA00023136"/>
    </source>
</evidence>
<dbReference type="PROSITE" id="PS01035">
    <property type="entry name" value="PTS_EIIB_TYPE_1_CYS"/>
    <property type="match status" value="1"/>
</dbReference>
<dbReference type="EMBL" id="LR134492">
    <property type="protein sequence ID" value="VEI66380.1"/>
    <property type="molecule type" value="Genomic_DNA"/>
</dbReference>
<feature type="transmembrane region" description="Helical" evidence="12">
    <location>
        <begin position="284"/>
        <end position="303"/>
    </location>
</feature>
<dbReference type="GO" id="GO:0009401">
    <property type="term" value="P:phosphoenolpyruvate-dependent sugar phosphotransferase system"/>
    <property type="evidence" value="ECO:0007669"/>
    <property type="project" value="UniProtKB-KW"/>
</dbReference>
<dbReference type="PROSITE" id="PS00371">
    <property type="entry name" value="PTS_EIIA_TYPE_1_HIS"/>
    <property type="match status" value="1"/>
</dbReference>
<keyword evidence="3" id="KW-1003">Cell membrane</keyword>
<evidence type="ECO:0000256" key="12">
    <source>
        <dbReference type="SAM" id="Phobius"/>
    </source>
</evidence>
<feature type="transmembrane region" description="Helical" evidence="12">
    <location>
        <begin position="74"/>
        <end position="98"/>
    </location>
</feature>
<dbReference type="PANTHER" id="PTHR30009:SF4">
    <property type="entry name" value="PTS SYSTEM N-ACETYLGLUCOSAMINE-SPECIFIC EIICBA COMPONENT"/>
    <property type="match status" value="1"/>
</dbReference>
<evidence type="ECO:0000313" key="17">
    <source>
        <dbReference type="Proteomes" id="UP000270487"/>
    </source>
</evidence>
<evidence type="ECO:0000256" key="7">
    <source>
        <dbReference type="ARBA" id="ARBA00022692"/>
    </source>
</evidence>
<dbReference type="Pfam" id="PF02378">
    <property type="entry name" value="PTS_EIIC"/>
    <property type="match status" value="1"/>
</dbReference>
<dbReference type="InterPro" id="IPR013013">
    <property type="entry name" value="PTS_EIIC_1"/>
</dbReference>
<keyword evidence="8" id="KW-0418">Kinase</keyword>
<keyword evidence="7 12" id="KW-0812">Transmembrane</keyword>
<dbReference type="Gene3D" id="3.30.1360.60">
    <property type="entry name" value="Glucose permease domain IIB"/>
    <property type="match status" value="1"/>
</dbReference>
<feature type="domain" description="PTS EIIA type-1" evidence="13">
    <location>
        <begin position="574"/>
        <end position="678"/>
    </location>
</feature>
<feature type="active site" description="Phosphocysteine intermediate; for EIIB activity" evidence="11">
    <location>
        <position position="468"/>
    </location>
</feature>
<dbReference type="PROSITE" id="PS51103">
    <property type="entry name" value="PTS_EIIC_TYPE_1"/>
    <property type="match status" value="1"/>
</dbReference>
<dbReference type="AlphaFoldDB" id="A0A448SFB4"/>
<dbReference type="NCBIfam" id="TIGR00826">
    <property type="entry name" value="EIIB_glc"/>
    <property type="match status" value="1"/>
</dbReference>
<feature type="domain" description="PTS EIIC type-1" evidence="15">
    <location>
        <begin position="29"/>
        <end position="422"/>
    </location>
</feature>
<evidence type="ECO:0000313" key="16">
    <source>
        <dbReference type="EMBL" id="VEI66380.1"/>
    </source>
</evidence>
<dbReference type="InterPro" id="IPR010974">
    <property type="entry name" value="PTS_IIBC_nag"/>
</dbReference>
<feature type="transmembrane region" description="Helical" evidence="12">
    <location>
        <begin position="41"/>
        <end position="62"/>
    </location>
</feature>
<dbReference type="NCBIfam" id="TIGR01998">
    <property type="entry name" value="PTS-II-BC-nag"/>
    <property type="match status" value="1"/>
</dbReference>
<feature type="transmembrane region" description="Helical" evidence="12">
    <location>
        <begin position="310"/>
        <end position="328"/>
    </location>
</feature>
<dbReference type="GO" id="GO:0019866">
    <property type="term" value="C:organelle inner membrane"/>
    <property type="evidence" value="ECO:0007669"/>
    <property type="project" value="InterPro"/>
</dbReference>
<comment type="subcellular location">
    <subcellularLocation>
        <location evidence="1">Cell membrane</location>
        <topology evidence="1">Multi-pass membrane protein</topology>
    </subcellularLocation>
</comment>